<accession>A0A7X0ZIU7</accession>
<dbReference type="Proteomes" id="UP000518829">
    <property type="component" value="Unassembled WGS sequence"/>
</dbReference>
<dbReference type="SUPFAM" id="SSF54611">
    <property type="entry name" value="SecB-like"/>
    <property type="match status" value="1"/>
</dbReference>
<protein>
    <recommendedName>
        <fullName evidence="6">Preprotein translocase subunit SecB</fullName>
    </recommendedName>
</protein>
<comment type="caution">
    <text evidence="3">The sequence shown here is derived from an EMBL/GenBank/DDBJ whole genome shotgun (WGS) entry which is preliminary data.</text>
</comment>
<name>A0A7X0ZIU7_9LIST</name>
<dbReference type="InterPro" id="IPR035958">
    <property type="entry name" value="SecB-like_sf"/>
</dbReference>
<evidence type="ECO:0008006" key="6">
    <source>
        <dbReference type="Google" id="ProtNLM"/>
    </source>
</evidence>
<evidence type="ECO:0000313" key="2">
    <source>
        <dbReference type="EMBL" id="MBC1375916.1"/>
    </source>
</evidence>
<dbReference type="GO" id="GO:0051082">
    <property type="term" value="F:unfolded protein binding"/>
    <property type="evidence" value="ECO:0007669"/>
    <property type="project" value="InterPro"/>
</dbReference>
<organism evidence="3 5">
    <name type="scientific">Listeria farberi</name>
    <dbReference type="NCBI Taxonomy" id="2713500"/>
    <lineage>
        <taxon>Bacteria</taxon>
        <taxon>Bacillati</taxon>
        <taxon>Bacillota</taxon>
        <taxon>Bacilli</taxon>
        <taxon>Bacillales</taxon>
        <taxon>Listeriaceae</taxon>
        <taxon>Listeria</taxon>
    </lineage>
</organism>
<reference evidence="4 5" key="1">
    <citation type="submission" date="2020-03" db="EMBL/GenBank/DDBJ databases">
        <title>Soil Listeria distribution.</title>
        <authorList>
            <person name="Liao J."/>
            <person name="Wiedmann M."/>
        </authorList>
    </citation>
    <scope>NUCLEOTIDE SEQUENCE [LARGE SCALE GENOMIC DNA]</scope>
    <source>
        <strain evidence="3 5">FSL L7-0072</strain>
        <strain evidence="2 4">FSL L7-1699</strain>
    </source>
</reference>
<comment type="similarity">
    <text evidence="1">Belongs to the SecB family.</text>
</comment>
<dbReference type="Pfam" id="PF02556">
    <property type="entry name" value="SecB"/>
    <property type="match status" value="1"/>
</dbReference>
<dbReference type="EMBL" id="JAARPH010000003">
    <property type="protein sequence ID" value="MBC1375916.1"/>
    <property type="molecule type" value="Genomic_DNA"/>
</dbReference>
<sequence length="143" mass="16481">MKLKNSIFRFENPVLTDMYFKVNDDFIKEKMDTDTESANGSIMVKREDDELNEALVRLTIIIGEKGDSFPFELKLTMESKFLWQEGIDEETINTLLTVNAPALLLAYIRPMVSSITDSSEYPTYHIPFIDFASTEMTPTEYND</sequence>
<evidence type="ECO:0000256" key="1">
    <source>
        <dbReference type="ARBA" id="ARBA00009990"/>
    </source>
</evidence>
<dbReference type="GO" id="GO:0051262">
    <property type="term" value="P:protein tetramerization"/>
    <property type="evidence" value="ECO:0007669"/>
    <property type="project" value="InterPro"/>
</dbReference>
<dbReference type="Gene3D" id="3.10.420.10">
    <property type="entry name" value="SecB-like"/>
    <property type="match status" value="1"/>
</dbReference>
<dbReference type="EMBL" id="JAARZO010000003">
    <property type="protein sequence ID" value="MBC2287956.1"/>
    <property type="molecule type" value="Genomic_DNA"/>
</dbReference>
<dbReference type="InterPro" id="IPR003708">
    <property type="entry name" value="SecB"/>
</dbReference>
<proteinExistence type="inferred from homology"/>
<dbReference type="Proteomes" id="UP000558070">
    <property type="component" value="Unassembled WGS sequence"/>
</dbReference>
<gene>
    <name evidence="2" type="ORF">HB839_10305</name>
    <name evidence="3" type="ORF">HCB47_10050</name>
</gene>
<evidence type="ECO:0000313" key="3">
    <source>
        <dbReference type="EMBL" id="MBC2287956.1"/>
    </source>
</evidence>
<dbReference type="RefSeq" id="WP_185319564.1">
    <property type="nucleotide sequence ID" value="NZ_JAARPH010000003.1"/>
</dbReference>
<keyword evidence="4" id="KW-1185">Reference proteome</keyword>
<evidence type="ECO:0000313" key="5">
    <source>
        <dbReference type="Proteomes" id="UP000558070"/>
    </source>
</evidence>
<dbReference type="AlphaFoldDB" id="A0A7X0ZIU7"/>
<dbReference type="GO" id="GO:0015031">
    <property type="term" value="P:protein transport"/>
    <property type="evidence" value="ECO:0007669"/>
    <property type="project" value="InterPro"/>
</dbReference>
<evidence type="ECO:0000313" key="4">
    <source>
        <dbReference type="Proteomes" id="UP000518829"/>
    </source>
</evidence>